<dbReference type="AlphaFoldDB" id="A0A4Y9XYN2"/>
<dbReference type="Gene3D" id="3.40.630.30">
    <property type="match status" value="1"/>
</dbReference>
<evidence type="ECO:0000259" key="1">
    <source>
        <dbReference type="Pfam" id="PF00583"/>
    </source>
</evidence>
<comment type="caution">
    <text evidence="2">The sequence shown here is derived from an EMBL/GenBank/DDBJ whole genome shotgun (WGS) entry which is preliminary data.</text>
</comment>
<dbReference type="STRING" id="34475.A0A4Y9XYN2"/>
<evidence type="ECO:0000313" key="2">
    <source>
        <dbReference type="EMBL" id="TFY55215.1"/>
    </source>
</evidence>
<dbReference type="Pfam" id="PF00583">
    <property type="entry name" value="Acetyltransf_1"/>
    <property type="match status" value="1"/>
</dbReference>
<organism evidence="2 3">
    <name type="scientific">Rhodofomes roseus</name>
    <dbReference type="NCBI Taxonomy" id="34475"/>
    <lineage>
        <taxon>Eukaryota</taxon>
        <taxon>Fungi</taxon>
        <taxon>Dikarya</taxon>
        <taxon>Basidiomycota</taxon>
        <taxon>Agaricomycotina</taxon>
        <taxon>Agaricomycetes</taxon>
        <taxon>Polyporales</taxon>
        <taxon>Rhodofomes</taxon>
    </lineage>
</organism>
<dbReference type="GO" id="GO:0016747">
    <property type="term" value="F:acyltransferase activity, transferring groups other than amino-acyl groups"/>
    <property type="evidence" value="ECO:0007669"/>
    <property type="project" value="InterPro"/>
</dbReference>
<dbReference type="InterPro" id="IPR016181">
    <property type="entry name" value="Acyl_CoA_acyltransferase"/>
</dbReference>
<feature type="domain" description="N-acetyltransferase" evidence="1">
    <location>
        <begin position="150"/>
        <end position="193"/>
    </location>
</feature>
<reference evidence="2 3" key="1">
    <citation type="submission" date="2019-01" db="EMBL/GenBank/DDBJ databases">
        <title>Genome sequencing of the rare red list fungi Fomitopsis rosea.</title>
        <authorList>
            <person name="Buettner E."/>
            <person name="Kellner H."/>
        </authorList>
    </citation>
    <scope>NUCLEOTIDE SEQUENCE [LARGE SCALE GENOMIC DNA]</scope>
    <source>
        <strain evidence="2 3">DSM 105464</strain>
    </source>
</reference>
<dbReference type="InterPro" id="IPR000182">
    <property type="entry name" value="GNAT_dom"/>
</dbReference>
<dbReference type="CDD" id="cd04301">
    <property type="entry name" value="NAT_SF"/>
    <property type="match status" value="1"/>
</dbReference>
<dbReference type="InterPro" id="IPR052523">
    <property type="entry name" value="Trichothecene_AcTrans"/>
</dbReference>
<gene>
    <name evidence="2" type="ORF">EVJ58_g8385</name>
</gene>
<sequence length="225" mass="25891">MKVPPPNIKIFEVKEPTETMIDQAVELTVLLEAEDQSCRVWTGGNLAELLPILMRSIIKASWLCEGAGETYVAMDEQNTLIGYSQWIPPGRDLWDSEDQRQYGYYDFMEKMSEEGRNYFKQSLGDQFPKYLDESFGMPQSQFNTHFCNLAMVRPDYQGKGIMSAMFRMAYERAKQTGATLALSAGDNNNVVVYEHIGMQWVGHRTFQSPWGEWSSWAFAWETKES</sequence>
<dbReference type="PANTHER" id="PTHR42791">
    <property type="entry name" value="GNAT FAMILY ACETYLTRANSFERASE"/>
    <property type="match status" value="1"/>
</dbReference>
<dbReference type="EMBL" id="SEKV01000613">
    <property type="protein sequence ID" value="TFY55215.1"/>
    <property type="molecule type" value="Genomic_DNA"/>
</dbReference>
<evidence type="ECO:0000313" key="3">
    <source>
        <dbReference type="Proteomes" id="UP000298390"/>
    </source>
</evidence>
<dbReference type="SUPFAM" id="SSF55729">
    <property type="entry name" value="Acyl-CoA N-acyltransferases (Nat)"/>
    <property type="match status" value="1"/>
</dbReference>
<protein>
    <recommendedName>
        <fullName evidence="1">N-acetyltransferase domain-containing protein</fullName>
    </recommendedName>
</protein>
<dbReference type="Proteomes" id="UP000298390">
    <property type="component" value="Unassembled WGS sequence"/>
</dbReference>
<dbReference type="PANTHER" id="PTHR42791:SF1">
    <property type="entry name" value="N-ACETYLTRANSFERASE DOMAIN-CONTAINING PROTEIN"/>
    <property type="match status" value="1"/>
</dbReference>
<accession>A0A4Y9XYN2</accession>
<proteinExistence type="predicted"/>
<name>A0A4Y9XYN2_9APHY</name>